<name>A0A6G7YFS5_9ACTN</name>
<evidence type="ECO:0000313" key="4">
    <source>
        <dbReference type="Proteomes" id="UP000502035"/>
    </source>
</evidence>
<feature type="domain" description="NAD-dependent epimerase/dehydratase" evidence="2">
    <location>
        <begin position="3"/>
        <end position="238"/>
    </location>
</feature>
<comment type="similarity">
    <text evidence="1">Belongs to the NAD(P)-dependent epimerase/dehydratase family.</text>
</comment>
<keyword evidence="4" id="KW-1185">Reference proteome</keyword>
<dbReference type="AlphaFoldDB" id="A0A6G7YFS5"/>
<dbReference type="Proteomes" id="UP000502035">
    <property type="component" value="Chromosome"/>
</dbReference>
<protein>
    <submittedName>
        <fullName evidence="3">NAD-dependent epimerase/dehydratase family protein</fullName>
    </submittedName>
</protein>
<dbReference type="EMBL" id="CP049866">
    <property type="protein sequence ID" value="QIK75457.1"/>
    <property type="molecule type" value="Genomic_DNA"/>
</dbReference>
<dbReference type="InterPro" id="IPR036291">
    <property type="entry name" value="NAD(P)-bd_dom_sf"/>
</dbReference>
<sequence length="309" mass="33992">MRVMVTGAAGFIGSHVTERLVSQGHTVLAVDCFLDESYSSAAKRNTWQQIMALPGVHGLELDLRNELPPGLLEEIDVVINEAAMPGLMRSWSDFALYSTCNVHVVEQLARACTQADVHLVQVSTSSVYGRDAVGDESTPTAPNSPYGVTKLAAEELLRAYRRSRGLDFTILRYFSVYGPRQRPDMAYRLLIDAVAEGRELEIFGDGLQTRTNTYVGDCAEATVSAAQRRPAGETINIAGPERATLLDAVRHIEEHVGRPAMLVHRDPRPGDQRHTGGVTGKAERLLDWRPKMSLRLGLGEQVAWQAAMR</sequence>
<proteinExistence type="inferred from homology"/>
<dbReference type="PANTHER" id="PTHR43000">
    <property type="entry name" value="DTDP-D-GLUCOSE 4,6-DEHYDRATASE-RELATED"/>
    <property type="match status" value="1"/>
</dbReference>
<gene>
    <name evidence="3" type="ORF">G7071_08405</name>
</gene>
<evidence type="ECO:0000256" key="1">
    <source>
        <dbReference type="ARBA" id="ARBA00007637"/>
    </source>
</evidence>
<dbReference type="Pfam" id="PF01370">
    <property type="entry name" value="Epimerase"/>
    <property type="match status" value="1"/>
</dbReference>
<organism evidence="3 4">
    <name type="scientific">Nocardioides piscis</name>
    <dbReference type="NCBI Taxonomy" id="2714938"/>
    <lineage>
        <taxon>Bacteria</taxon>
        <taxon>Bacillati</taxon>
        <taxon>Actinomycetota</taxon>
        <taxon>Actinomycetes</taxon>
        <taxon>Propionibacteriales</taxon>
        <taxon>Nocardioidaceae</taxon>
        <taxon>Nocardioides</taxon>
    </lineage>
</organism>
<dbReference type="KEGG" id="npi:G7071_08405"/>
<accession>A0A6G7YFS5</accession>
<dbReference type="SUPFAM" id="SSF51735">
    <property type="entry name" value="NAD(P)-binding Rossmann-fold domains"/>
    <property type="match status" value="1"/>
</dbReference>
<evidence type="ECO:0000259" key="2">
    <source>
        <dbReference type="Pfam" id="PF01370"/>
    </source>
</evidence>
<dbReference type="InterPro" id="IPR001509">
    <property type="entry name" value="Epimerase_deHydtase"/>
</dbReference>
<dbReference type="RefSeq" id="WP_166317317.1">
    <property type="nucleotide sequence ID" value="NZ_CP049866.1"/>
</dbReference>
<evidence type="ECO:0000313" key="3">
    <source>
        <dbReference type="EMBL" id="QIK75457.1"/>
    </source>
</evidence>
<dbReference type="Gene3D" id="3.40.50.720">
    <property type="entry name" value="NAD(P)-binding Rossmann-like Domain"/>
    <property type="match status" value="1"/>
</dbReference>
<reference evidence="3 4" key="1">
    <citation type="submission" date="2020-03" db="EMBL/GenBank/DDBJ databases">
        <title>Nocardioides sp. nov., isolated from fish.</title>
        <authorList>
            <person name="Hyun D.-W."/>
            <person name="Bae J.-W."/>
        </authorList>
    </citation>
    <scope>NUCLEOTIDE SEQUENCE [LARGE SCALE GENOMIC DNA]</scope>
    <source>
        <strain evidence="3 4">HDW12A</strain>
    </source>
</reference>